<proteinExistence type="predicted"/>
<accession>A0AC61RTT0</accession>
<name>A0AC61RTT0_9FIRM</name>
<dbReference type="EMBL" id="SRYA01000031">
    <property type="protein sequence ID" value="TGY95320.1"/>
    <property type="molecule type" value="Genomic_DNA"/>
</dbReference>
<keyword evidence="2" id="KW-1185">Reference proteome</keyword>
<comment type="caution">
    <text evidence="1">The sequence shown here is derived from an EMBL/GenBank/DDBJ whole genome shotgun (WGS) entry which is preliminary data.</text>
</comment>
<sequence length="85" mass="10266">MQKYIEEKVFNIFREYLFRDLTQCENPLSESIFGEKIALLPAEAYFFLLKIEEEFSIKFSNNVVIERRFNYLRDIVEEIGKCLDK</sequence>
<evidence type="ECO:0000313" key="2">
    <source>
        <dbReference type="Proteomes" id="UP000304953"/>
    </source>
</evidence>
<reference evidence="1" key="1">
    <citation type="submission" date="2019-04" db="EMBL/GenBank/DDBJ databases">
        <title>Microbes associate with the intestines of laboratory mice.</title>
        <authorList>
            <person name="Navarre W."/>
            <person name="Wong E."/>
            <person name="Huang K."/>
            <person name="Tropini C."/>
            <person name="Ng K."/>
            <person name="Yu B."/>
        </authorList>
    </citation>
    <scope>NUCLEOTIDE SEQUENCE</scope>
    <source>
        <strain evidence="1">NM01_1-7b</strain>
    </source>
</reference>
<evidence type="ECO:0000313" key="1">
    <source>
        <dbReference type="EMBL" id="TGY95320.1"/>
    </source>
</evidence>
<gene>
    <name evidence="1" type="ORF">E5329_15575</name>
</gene>
<dbReference type="Proteomes" id="UP000304953">
    <property type="component" value="Unassembled WGS sequence"/>
</dbReference>
<organism evidence="1 2">
    <name type="scientific">Petralouisia muris</name>
    <dbReference type="NCBI Taxonomy" id="3032872"/>
    <lineage>
        <taxon>Bacteria</taxon>
        <taxon>Bacillati</taxon>
        <taxon>Bacillota</taxon>
        <taxon>Clostridia</taxon>
        <taxon>Lachnospirales</taxon>
        <taxon>Lachnospiraceae</taxon>
        <taxon>Petralouisia</taxon>
    </lineage>
</organism>
<protein>
    <submittedName>
        <fullName evidence="1">Uncharacterized protein</fullName>
    </submittedName>
</protein>